<accession>A0ABT0HT16</accession>
<dbReference type="EMBL" id="JALPRF010000007">
    <property type="protein sequence ID" value="MCK8495313.1"/>
    <property type="molecule type" value="Genomic_DNA"/>
</dbReference>
<evidence type="ECO:0000313" key="1">
    <source>
        <dbReference type="EMBL" id="MCK8495313.1"/>
    </source>
</evidence>
<keyword evidence="2" id="KW-1185">Reference proteome</keyword>
<organism evidence="1 2">
    <name type="scientific">Spirosoma liriopis</name>
    <dbReference type="NCBI Taxonomy" id="2937440"/>
    <lineage>
        <taxon>Bacteria</taxon>
        <taxon>Pseudomonadati</taxon>
        <taxon>Bacteroidota</taxon>
        <taxon>Cytophagia</taxon>
        <taxon>Cytophagales</taxon>
        <taxon>Cytophagaceae</taxon>
        <taxon>Spirosoma</taxon>
    </lineage>
</organism>
<dbReference type="Proteomes" id="UP001202180">
    <property type="component" value="Unassembled WGS sequence"/>
</dbReference>
<name>A0ABT0HT16_9BACT</name>
<proteinExistence type="predicted"/>
<sequence>MEQLCGLFGLTRYAGYAATRRQQKVGFQTSLVLAEVMRLRRQVPGLGTTKLHEMMAAFLTNHQIKLGRDKLHNLLKSNGLLLVKKRAYVRTPDSEHGLRTYPNRVKDLKPTAANQLWPGRRCGK</sequence>
<protein>
    <recommendedName>
        <fullName evidence="3">Transposase</fullName>
    </recommendedName>
</protein>
<evidence type="ECO:0000313" key="2">
    <source>
        <dbReference type="Proteomes" id="UP001202180"/>
    </source>
</evidence>
<dbReference type="RefSeq" id="WP_248480057.1">
    <property type="nucleotide sequence ID" value="NZ_JALPRF010000007.1"/>
</dbReference>
<evidence type="ECO:0008006" key="3">
    <source>
        <dbReference type="Google" id="ProtNLM"/>
    </source>
</evidence>
<comment type="caution">
    <text evidence="1">The sequence shown here is derived from an EMBL/GenBank/DDBJ whole genome shotgun (WGS) entry which is preliminary data.</text>
</comment>
<gene>
    <name evidence="1" type="ORF">M0L20_25840</name>
</gene>
<reference evidence="1 2" key="1">
    <citation type="submission" date="2022-04" db="EMBL/GenBank/DDBJ databases">
        <title>Spirosoma sp. strain RP8 genome sequencing and assembly.</title>
        <authorList>
            <person name="Jung Y."/>
        </authorList>
    </citation>
    <scope>NUCLEOTIDE SEQUENCE [LARGE SCALE GENOMIC DNA]</scope>
    <source>
        <strain evidence="1 2">RP8</strain>
    </source>
</reference>